<evidence type="ECO:0000256" key="4">
    <source>
        <dbReference type="ARBA" id="ARBA00022729"/>
    </source>
</evidence>
<name>A0ABP3UE80_9CLOT</name>
<dbReference type="RefSeq" id="WP_343770469.1">
    <property type="nucleotide sequence ID" value="NZ_BAAACF010000003.1"/>
</dbReference>
<keyword evidence="3" id="KW-0309">Germination</keyword>
<evidence type="ECO:0000256" key="7">
    <source>
        <dbReference type="ARBA" id="ARBA00023288"/>
    </source>
</evidence>
<dbReference type="EMBL" id="BAAACF010000003">
    <property type="protein sequence ID" value="GAA0728315.1"/>
    <property type="molecule type" value="Genomic_DNA"/>
</dbReference>
<proteinExistence type="inferred from homology"/>
<dbReference type="InterPro" id="IPR057336">
    <property type="entry name" value="GerAC_N"/>
</dbReference>
<comment type="subcellular location">
    <subcellularLocation>
        <location evidence="1">Membrane</location>
        <topology evidence="1">Lipid-anchor</topology>
    </subcellularLocation>
</comment>
<evidence type="ECO:0000256" key="1">
    <source>
        <dbReference type="ARBA" id="ARBA00004635"/>
    </source>
</evidence>
<organism evidence="10 11">
    <name type="scientific">Clostridium malenominatum</name>
    <dbReference type="NCBI Taxonomy" id="1539"/>
    <lineage>
        <taxon>Bacteria</taxon>
        <taxon>Bacillati</taxon>
        <taxon>Bacillota</taxon>
        <taxon>Clostridia</taxon>
        <taxon>Eubacteriales</taxon>
        <taxon>Clostridiaceae</taxon>
        <taxon>Clostridium</taxon>
    </lineage>
</organism>
<sequence length="394" mass="44503">MNIKNIKKLIPILLVICLLSGCWDKVEIDRRSFVLTLGIDAGEEISKVKDLKKLKPDEPFTDNNMKVLNITYAFPDISQLSPEKGGVAEDKSINVDAYSMEDAFSKATSRSSREISFGHSKLILFGTGLFAYPDVAKEVLDYLQRQPAVNRNTLVVIAEGKVEDYIKNKTLTEKNIQGYISGLVENSDRNSSIIPLDLNEFLQNLSETGNAIMPLLSKEEGNKGLQLLGSGIIKNYEFKGTLSPTETSNVKMVRGKLKGGKKVIYKDGHPIDFEIDGMERKIKVTGEDNKLIFNIDINLEGEIKGYYLKEEIYSENVLEEIENNFNKALKEEMETTVKMIQGKYGVDVFGLSNYVQRYHPKVWNKIKDNWEEAFVNSVVKVDIKCHIRRIGVSK</sequence>
<protein>
    <submittedName>
        <fullName evidence="10">Ger(X)C family spore germination protein</fullName>
    </submittedName>
</protein>
<evidence type="ECO:0000256" key="5">
    <source>
        <dbReference type="ARBA" id="ARBA00023136"/>
    </source>
</evidence>
<gene>
    <name evidence="10" type="ORF">GCM10008905_27040</name>
</gene>
<dbReference type="PANTHER" id="PTHR35789:SF1">
    <property type="entry name" value="SPORE GERMINATION PROTEIN B3"/>
    <property type="match status" value="1"/>
</dbReference>
<accession>A0ABP3UE80</accession>
<comment type="caution">
    <text evidence="10">The sequence shown here is derived from an EMBL/GenBank/DDBJ whole genome shotgun (WGS) entry which is preliminary data.</text>
</comment>
<keyword evidence="11" id="KW-1185">Reference proteome</keyword>
<reference evidence="11" key="1">
    <citation type="journal article" date="2019" name="Int. J. Syst. Evol. Microbiol.">
        <title>The Global Catalogue of Microorganisms (GCM) 10K type strain sequencing project: providing services to taxonomists for standard genome sequencing and annotation.</title>
        <authorList>
            <consortium name="The Broad Institute Genomics Platform"/>
            <consortium name="The Broad Institute Genome Sequencing Center for Infectious Disease"/>
            <person name="Wu L."/>
            <person name="Ma J."/>
        </authorList>
    </citation>
    <scope>NUCLEOTIDE SEQUENCE [LARGE SCALE GENOMIC DNA]</scope>
    <source>
        <strain evidence="11">JCM 1405</strain>
    </source>
</reference>
<keyword evidence="5" id="KW-0472">Membrane</keyword>
<dbReference type="Pfam" id="PF25198">
    <property type="entry name" value="Spore_GerAC_N"/>
    <property type="match status" value="1"/>
</dbReference>
<evidence type="ECO:0000256" key="3">
    <source>
        <dbReference type="ARBA" id="ARBA00022544"/>
    </source>
</evidence>
<dbReference type="Proteomes" id="UP001500339">
    <property type="component" value="Unassembled WGS sequence"/>
</dbReference>
<dbReference type="Pfam" id="PF05504">
    <property type="entry name" value="Spore_GerAC"/>
    <property type="match status" value="1"/>
</dbReference>
<dbReference type="NCBIfam" id="TIGR02887">
    <property type="entry name" value="spore_ger_x_C"/>
    <property type="match status" value="1"/>
</dbReference>
<dbReference type="Gene3D" id="3.30.300.210">
    <property type="entry name" value="Nutrient germinant receptor protein C, domain 3"/>
    <property type="match status" value="1"/>
</dbReference>
<feature type="domain" description="Spore germination GerAC-like C-terminal" evidence="8">
    <location>
        <begin position="229"/>
        <end position="391"/>
    </location>
</feature>
<feature type="domain" description="Spore germination protein N-terminal" evidence="9">
    <location>
        <begin position="24"/>
        <end position="217"/>
    </location>
</feature>
<dbReference type="PANTHER" id="PTHR35789">
    <property type="entry name" value="SPORE GERMINATION PROTEIN B3"/>
    <property type="match status" value="1"/>
</dbReference>
<evidence type="ECO:0000259" key="9">
    <source>
        <dbReference type="Pfam" id="PF25198"/>
    </source>
</evidence>
<evidence type="ECO:0000313" key="11">
    <source>
        <dbReference type="Proteomes" id="UP001500339"/>
    </source>
</evidence>
<evidence type="ECO:0000256" key="6">
    <source>
        <dbReference type="ARBA" id="ARBA00023139"/>
    </source>
</evidence>
<evidence type="ECO:0000259" key="8">
    <source>
        <dbReference type="Pfam" id="PF05504"/>
    </source>
</evidence>
<keyword evidence="6" id="KW-0564">Palmitate</keyword>
<keyword evidence="4" id="KW-0732">Signal</keyword>
<comment type="similarity">
    <text evidence="2">Belongs to the GerABKC lipoprotein family.</text>
</comment>
<dbReference type="InterPro" id="IPR046953">
    <property type="entry name" value="Spore_GerAC-like_C"/>
</dbReference>
<dbReference type="InterPro" id="IPR008844">
    <property type="entry name" value="Spore_GerAC-like"/>
</dbReference>
<dbReference type="PROSITE" id="PS51257">
    <property type="entry name" value="PROKAR_LIPOPROTEIN"/>
    <property type="match status" value="1"/>
</dbReference>
<evidence type="ECO:0000256" key="2">
    <source>
        <dbReference type="ARBA" id="ARBA00007886"/>
    </source>
</evidence>
<keyword evidence="7" id="KW-0449">Lipoprotein</keyword>
<evidence type="ECO:0000313" key="10">
    <source>
        <dbReference type="EMBL" id="GAA0728315.1"/>
    </source>
</evidence>
<dbReference type="InterPro" id="IPR038501">
    <property type="entry name" value="Spore_GerAC_C_sf"/>
</dbReference>